<feature type="transmembrane region" description="Helical" evidence="2">
    <location>
        <begin position="185"/>
        <end position="208"/>
    </location>
</feature>
<organism evidence="4 5">
    <name type="scientific">Chaetoceros tenuissimus</name>
    <dbReference type="NCBI Taxonomy" id="426638"/>
    <lineage>
        <taxon>Eukaryota</taxon>
        <taxon>Sar</taxon>
        <taxon>Stramenopiles</taxon>
        <taxon>Ochrophyta</taxon>
        <taxon>Bacillariophyta</taxon>
        <taxon>Coscinodiscophyceae</taxon>
        <taxon>Chaetocerotophycidae</taxon>
        <taxon>Chaetocerotales</taxon>
        <taxon>Chaetocerotaceae</taxon>
        <taxon>Chaetoceros</taxon>
    </lineage>
</organism>
<dbReference type="SUPFAM" id="SSF55729">
    <property type="entry name" value="Acyl-CoA N-acyltransferases (Nat)"/>
    <property type="match status" value="1"/>
</dbReference>
<accession>A0AAD3D8Q6</accession>
<evidence type="ECO:0000256" key="1">
    <source>
        <dbReference type="SAM" id="MobiDB-lite"/>
    </source>
</evidence>
<dbReference type="AlphaFoldDB" id="A0AAD3D8Q6"/>
<comment type="caution">
    <text evidence="4">The sequence shown here is derived from an EMBL/GenBank/DDBJ whole genome shotgun (WGS) entry which is preliminary data.</text>
</comment>
<keyword evidence="2" id="KW-1133">Transmembrane helix</keyword>
<dbReference type="InterPro" id="IPR016181">
    <property type="entry name" value="Acyl_CoA_acyltransferase"/>
</dbReference>
<dbReference type="Proteomes" id="UP001054902">
    <property type="component" value="Unassembled WGS sequence"/>
</dbReference>
<reference evidence="4 5" key="1">
    <citation type="journal article" date="2021" name="Sci. Rep.">
        <title>The genome of the diatom Chaetoceros tenuissimus carries an ancient integrated fragment of an extant virus.</title>
        <authorList>
            <person name="Hongo Y."/>
            <person name="Kimura K."/>
            <person name="Takaki Y."/>
            <person name="Yoshida Y."/>
            <person name="Baba S."/>
            <person name="Kobayashi G."/>
            <person name="Nagasaki K."/>
            <person name="Hano T."/>
            <person name="Tomaru Y."/>
        </authorList>
    </citation>
    <scope>NUCLEOTIDE SEQUENCE [LARGE SCALE GENOMIC DNA]</scope>
    <source>
        <strain evidence="4 5">NIES-3715</strain>
    </source>
</reference>
<dbReference type="EMBL" id="BLLK01000069">
    <property type="protein sequence ID" value="GFH59888.1"/>
    <property type="molecule type" value="Genomic_DNA"/>
</dbReference>
<evidence type="ECO:0000259" key="3">
    <source>
        <dbReference type="Pfam" id="PF00583"/>
    </source>
</evidence>
<name>A0AAD3D8Q6_9STRA</name>
<evidence type="ECO:0000313" key="4">
    <source>
        <dbReference type="EMBL" id="GFH59888.1"/>
    </source>
</evidence>
<keyword evidence="2" id="KW-0812">Transmembrane</keyword>
<feature type="domain" description="N-acetyltransferase" evidence="3">
    <location>
        <begin position="412"/>
        <end position="478"/>
    </location>
</feature>
<keyword evidence="2" id="KW-0472">Membrane</keyword>
<dbReference type="PANTHER" id="PTHR42791:SF1">
    <property type="entry name" value="N-ACETYLTRANSFERASE DOMAIN-CONTAINING PROTEIN"/>
    <property type="match status" value="1"/>
</dbReference>
<dbReference type="InterPro" id="IPR000182">
    <property type="entry name" value="GNAT_dom"/>
</dbReference>
<dbReference type="InterPro" id="IPR052523">
    <property type="entry name" value="Trichothecene_AcTrans"/>
</dbReference>
<feature type="region of interest" description="Disordered" evidence="1">
    <location>
        <begin position="1"/>
        <end position="23"/>
    </location>
</feature>
<sequence>MIEREETPLMMKQGSGDDAKEPETGSATLGVFIEILENVLDWSPFISVQILGSGTYVLSTAFLVGTLAAAFVIVYSFLRSASSSFTHTFTPKILDVGQLVLFGSLYILALISNNAGKYTSYLQQLLFLWFNALTTGGMGLIMWTSVLNGKPFVFDYAKVKMPPALYDKLISKNWFRKKLTEVAMFWVKILGTMTIIVTIQPLLVTIFYSGNPKNDPSGFMALLGLWLTIGQIVILSCAMFYSAQKGRANEIIKKRVRLVKENGLSKDERQMYGDAIFLDNLDVKNHCIKTLRNNEQLDLAAEVLTEAFSNDDMTNGLMRTKEEKLNFFKANLKAYAVFNHVFGCFNKFTVDNATTLTKPSCVMVCVPVFSKRREEIEVFNSFPAWIEHGFEMSSADEFPIPDDDLMECSELKKKKENGLLGKPYIYIAFFGSDSQWKGKGFGRSLLKYVIELSEQKQVPLVLETSTDHNRKNYAKYGFQTIDHVKARPDWVLMVRIPGQQTSRYGTV</sequence>
<feature type="transmembrane region" description="Helical" evidence="2">
    <location>
        <begin position="99"/>
        <end position="115"/>
    </location>
</feature>
<proteinExistence type="predicted"/>
<dbReference type="GO" id="GO:0016747">
    <property type="term" value="F:acyltransferase activity, transferring groups other than amino-acyl groups"/>
    <property type="evidence" value="ECO:0007669"/>
    <property type="project" value="InterPro"/>
</dbReference>
<dbReference type="Pfam" id="PF00583">
    <property type="entry name" value="Acetyltransf_1"/>
    <property type="match status" value="1"/>
</dbReference>
<feature type="transmembrane region" description="Helical" evidence="2">
    <location>
        <begin position="220"/>
        <end position="243"/>
    </location>
</feature>
<feature type="transmembrane region" description="Helical" evidence="2">
    <location>
        <begin position="121"/>
        <end position="143"/>
    </location>
</feature>
<dbReference type="PANTHER" id="PTHR42791">
    <property type="entry name" value="GNAT FAMILY ACETYLTRANSFERASE"/>
    <property type="match status" value="1"/>
</dbReference>
<keyword evidence="5" id="KW-1185">Reference proteome</keyword>
<protein>
    <recommendedName>
        <fullName evidence="3">N-acetyltransferase domain-containing protein</fullName>
    </recommendedName>
</protein>
<evidence type="ECO:0000256" key="2">
    <source>
        <dbReference type="SAM" id="Phobius"/>
    </source>
</evidence>
<feature type="transmembrane region" description="Helical" evidence="2">
    <location>
        <begin position="56"/>
        <end position="78"/>
    </location>
</feature>
<dbReference type="Gene3D" id="3.40.630.30">
    <property type="match status" value="1"/>
</dbReference>
<gene>
    <name evidence="4" type="ORF">CTEN210_16364</name>
</gene>
<evidence type="ECO:0000313" key="5">
    <source>
        <dbReference type="Proteomes" id="UP001054902"/>
    </source>
</evidence>